<dbReference type="PROSITE" id="PS50928">
    <property type="entry name" value="ABC_TM1"/>
    <property type="match status" value="1"/>
</dbReference>
<dbReference type="SUPFAM" id="SSF161098">
    <property type="entry name" value="MetI-like"/>
    <property type="match status" value="1"/>
</dbReference>
<reference evidence="10" key="1">
    <citation type="journal article" date="2014" name="Front. Microbiol.">
        <title>High frequency of phylogenetically diverse reductive dehalogenase-homologous genes in deep subseafloor sedimentary metagenomes.</title>
        <authorList>
            <person name="Kawai M."/>
            <person name="Futagami T."/>
            <person name="Toyoda A."/>
            <person name="Takaki Y."/>
            <person name="Nishi S."/>
            <person name="Hori S."/>
            <person name="Arai W."/>
            <person name="Tsubouchi T."/>
            <person name="Morono Y."/>
            <person name="Uchiyama I."/>
            <person name="Ito T."/>
            <person name="Fujiyama A."/>
            <person name="Inagaki F."/>
            <person name="Takami H."/>
        </authorList>
    </citation>
    <scope>NUCLEOTIDE SEQUENCE</scope>
    <source>
        <strain evidence="10">Expedition CK06-06</strain>
    </source>
</reference>
<dbReference type="GO" id="GO:0005886">
    <property type="term" value="C:plasma membrane"/>
    <property type="evidence" value="ECO:0007669"/>
    <property type="project" value="UniProtKB-SubCell"/>
</dbReference>
<name>X1MGX0_9ZZZZ</name>
<protein>
    <recommendedName>
        <fullName evidence="9">ABC transmembrane type-1 domain-containing protein</fullName>
    </recommendedName>
</protein>
<evidence type="ECO:0000313" key="10">
    <source>
        <dbReference type="EMBL" id="GAI17336.1"/>
    </source>
</evidence>
<dbReference type="AlphaFoldDB" id="X1MGX0"/>
<keyword evidence="3" id="KW-0813">Transport</keyword>
<evidence type="ECO:0000256" key="8">
    <source>
        <dbReference type="SAM" id="Phobius"/>
    </source>
</evidence>
<keyword evidence="4" id="KW-1003">Cell membrane</keyword>
<evidence type="ECO:0000256" key="6">
    <source>
        <dbReference type="ARBA" id="ARBA00022989"/>
    </source>
</evidence>
<evidence type="ECO:0000256" key="5">
    <source>
        <dbReference type="ARBA" id="ARBA00022692"/>
    </source>
</evidence>
<evidence type="ECO:0000256" key="1">
    <source>
        <dbReference type="ARBA" id="ARBA00004651"/>
    </source>
</evidence>
<evidence type="ECO:0000256" key="2">
    <source>
        <dbReference type="ARBA" id="ARBA00007069"/>
    </source>
</evidence>
<evidence type="ECO:0000256" key="4">
    <source>
        <dbReference type="ARBA" id="ARBA00022475"/>
    </source>
</evidence>
<keyword evidence="5 8" id="KW-0812">Transmembrane</keyword>
<dbReference type="EMBL" id="BARV01006847">
    <property type="protein sequence ID" value="GAI17336.1"/>
    <property type="molecule type" value="Genomic_DNA"/>
</dbReference>
<dbReference type="GO" id="GO:0055085">
    <property type="term" value="P:transmembrane transport"/>
    <property type="evidence" value="ECO:0007669"/>
    <property type="project" value="InterPro"/>
</dbReference>
<keyword evidence="6 8" id="KW-1133">Transmembrane helix</keyword>
<dbReference type="InterPro" id="IPR000515">
    <property type="entry name" value="MetI-like"/>
</dbReference>
<dbReference type="PANTHER" id="PTHR43848">
    <property type="entry name" value="PUTRESCINE TRANSPORT SYSTEM PERMEASE PROTEIN POTI"/>
    <property type="match status" value="1"/>
</dbReference>
<feature type="domain" description="ABC transmembrane type-1" evidence="9">
    <location>
        <begin position="62"/>
        <end position="134"/>
    </location>
</feature>
<feature type="transmembrane region" description="Helical" evidence="8">
    <location>
        <begin position="100"/>
        <end position="121"/>
    </location>
</feature>
<dbReference type="Gene3D" id="1.10.3720.10">
    <property type="entry name" value="MetI-like"/>
    <property type="match status" value="1"/>
</dbReference>
<evidence type="ECO:0000259" key="9">
    <source>
        <dbReference type="PROSITE" id="PS50928"/>
    </source>
</evidence>
<keyword evidence="7 8" id="KW-0472">Membrane</keyword>
<dbReference type="InterPro" id="IPR051789">
    <property type="entry name" value="Bact_Polyamine_Transport"/>
</dbReference>
<proteinExistence type="inferred from homology"/>
<accession>X1MGX0</accession>
<feature type="transmembrane region" description="Helical" evidence="8">
    <location>
        <begin position="9"/>
        <end position="32"/>
    </location>
</feature>
<sequence length="134" mass="15007">MKSLTGKTLLAIATLTYLFMWVPAIILIVFSFSNDKFGIRWEGFTLKWYAEIFNNVAVRNALEMSLIIAITTIVVSTLAGTVAAYGLYKYKFRGKEVLRMSLLLPIVMPYIVTAGALLVFFTRVVDIPLGYPSI</sequence>
<feature type="non-terminal residue" evidence="10">
    <location>
        <position position="134"/>
    </location>
</feature>
<dbReference type="InterPro" id="IPR035906">
    <property type="entry name" value="MetI-like_sf"/>
</dbReference>
<feature type="transmembrane region" description="Helical" evidence="8">
    <location>
        <begin position="66"/>
        <end position="88"/>
    </location>
</feature>
<comment type="similarity">
    <text evidence="2">Belongs to the binding-protein-dependent transport system permease family. CysTW subfamily.</text>
</comment>
<comment type="subcellular location">
    <subcellularLocation>
        <location evidence="1">Cell membrane</location>
        <topology evidence="1">Multi-pass membrane protein</topology>
    </subcellularLocation>
</comment>
<evidence type="ECO:0000256" key="3">
    <source>
        <dbReference type="ARBA" id="ARBA00022448"/>
    </source>
</evidence>
<comment type="caution">
    <text evidence="10">The sequence shown here is derived from an EMBL/GenBank/DDBJ whole genome shotgun (WGS) entry which is preliminary data.</text>
</comment>
<gene>
    <name evidence="10" type="ORF">S06H3_14010</name>
</gene>
<dbReference type="PANTHER" id="PTHR43848:SF2">
    <property type="entry name" value="PUTRESCINE TRANSPORT SYSTEM PERMEASE PROTEIN POTI"/>
    <property type="match status" value="1"/>
</dbReference>
<organism evidence="10">
    <name type="scientific">marine sediment metagenome</name>
    <dbReference type="NCBI Taxonomy" id="412755"/>
    <lineage>
        <taxon>unclassified sequences</taxon>
        <taxon>metagenomes</taxon>
        <taxon>ecological metagenomes</taxon>
    </lineage>
</organism>
<evidence type="ECO:0000256" key="7">
    <source>
        <dbReference type="ARBA" id="ARBA00023136"/>
    </source>
</evidence>